<evidence type="ECO:0000313" key="9">
    <source>
        <dbReference type="EMBL" id="CAE7174084.1"/>
    </source>
</evidence>
<sequence length="412" mass="46193">MYLRPGFVVVVVGAILTTMSTVIVGLRYYCRYYLMGKVTASDHLMFVALACTWGNFVVNYYQDIESSGYPPGYLRRPDKRPLIEGKVLGTLISWWIYRLSYNLALGFVKLSILFFYRTIAANRTFRHLVYTTMALVIMYTTGAVIAAIFQCETPSDAWSPANYFATFDPFDPNRRQPKCYDPVKLWAFSAAANLLSDVIILLLPLPALLSLRIPMSKRLALIGVFSVGLLAIVASSVRVWVMALWAESPWNSARYGNDLLLWGQVETNSGIISASVPFLRLLFRDRQVEERDTVQKKISVTPPTPVELEAQTPPKVIDQGEWPLLGEKPVENPMAKPAKKRRPNWGPFITVPQELNHRTGGSTQQESVNEPAHEPQGGFSSSWSTAPSLVNDTHKNLVVFSKFEMGLDDVSS</sequence>
<feature type="transmembrane region" description="Helical" evidence="7">
    <location>
        <begin position="6"/>
        <end position="30"/>
    </location>
</feature>
<proteinExistence type="inferred from homology"/>
<feature type="transmembrane region" description="Helical" evidence="7">
    <location>
        <begin position="185"/>
        <end position="207"/>
    </location>
</feature>
<feature type="domain" description="Rhodopsin" evidence="8">
    <location>
        <begin position="26"/>
        <end position="284"/>
    </location>
</feature>
<dbReference type="EMBL" id="HG992981">
    <property type="protein sequence ID" value="CAE7174084.1"/>
    <property type="molecule type" value="Genomic_DNA"/>
</dbReference>
<evidence type="ECO:0000256" key="3">
    <source>
        <dbReference type="ARBA" id="ARBA00022989"/>
    </source>
</evidence>
<keyword evidence="2 7" id="KW-0812">Transmembrane</keyword>
<dbReference type="Pfam" id="PF20684">
    <property type="entry name" value="Fung_rhodopsin"/>
    <property type="match status" value="1"/>
</dbReference>
<keyword evidence="3 7" id="KW-1133">Transmembrane helix</keyword>
<feature type="compositionally biased region" description="Polar residues" evidence="6">
    <location>
        <begin position="359"/>
        <end position="368"/>
    </location>
</feature>
<feature type="transmembrane region" description="Helical" evidence="7">
    <location>
        <begin position="261"/>
        <end position="283"/>
    </location>
</feature>
<evidence type="ECO:0000259" key="8">
    <source>
        <dbReference type="Pfam" id="PF20684"/>
    </source>
</evidence>
<evidence type="ECO:0000256" key="1">
    <source>
        <dbReference type="ARBA" id="ARBA00004141"/>
    </source>
</evidence>
<feature type="transmembrane region" description="Helical" evidence="7">
    <location>
        <begin position="128"/>
        <end position="149"/>
    </location>
</feature>
<comment type="subcellular location">
    <subcellularLocation>
        <location evidence="1">Membrane</location>
        <topology evidence="1">Multi-pass membrane protein</topology>
    </subcellularLocation>
</comment>
<dbReference type="PANTHER" id="PTHR33048:SF157">
    <property type="entry name" value="INTEGRAL MEMBRANE PROTEIN"/>
    <property type="match status" value="1"/>
</dbReference>
<comment type="similarity">
    <text evidence="5">Belongs to the SAT4 family.</text>
</comment>
<dbReference type="Proteomes" id="UP000472372">
    <property type="component" value="Chromosome 5"/>
</dbReference>
<dbReference type="PANTHER" id="PTHR33048">
    <property type="entry name" value="PTH11-LIKE INTEGRAL MEMBRANE PROTEIN (AFU_ORTHOLOGUE AFUA_5G11245)"/>
    <property type="match status" value="1"/>
</dbReference>
<evidence type="ECO:0000256" key="7">
    <source>
        <dbReference type="SAM" id="Phobius"/>
    </source>
</evidence>
<dbReference type="InterPro" id="IPR049326">
    <property type="entry name" value="Rhodopsin_dom_fungi"/>
</dbReference>
<reference evidence="9" key="1">
    <citation type="submission" date="2021-02" db="EMBL/GenBank/DDBJ databases">
        <authorList>
            <person name="Syme A R."/>
            <person name="Syme A R."/>
            <person name="Moolhuijzen P."/>
        </authorList>
    </citation>
    <scope>NUCLEOTIDE SEQUENCE</scope>
    <source>
        <strain evidence="9">W1-1</strain>
    </source>
</reference>
<feature type="transmembrane region" description="Helical" evidence="7">
    <location>
        <begin position="95"/>
        <end position="116"/>
    </location>
</feature>
<evidence type="ECO:0000256" key="4">
    <source>
        <dbReference type="ARBA" id="ARBA00023136"/>
    </source>
</evidence>
<protein>
    <recommendedName>
        <fullName evidence="8">Rhodopsin domain-containing protein</fullName>
    </recommendedName>
</protein>
<evidence type="ECO:0000313" key="10">
    <source>
        <dbReference type="Proteomes" id="UP000472372"/>
    </source>
</evidence>
<gene>
    <name evidence="9" type="ORF">PTTW11_05563</name>
</gene>
<dbReference type="AlphaFoldDB" id="A0A6S6W3Y6"/>
<evidence type="ECO:0000256" key="6">
    <source>
        <dbReference type="SAM" id="MobiDB-lite"/>
    </source>
</evidence>
<feature type="compositionally biased region" description="Polar residues" evidence="6">
    <location>
        <begin position="378"/>
        <end position="388"/>
    </location>
</feature>
<feature type="transmembrane region" description="Helical" evidence="7">
    <location>
        <begin position="219"/>
        <end position="241"/>
    </location>
</feature>
<evidence type="ECO:0000256" key="5">
    <source>
        <dbReference type="ARBA" id="ARBA00038359"/>
    </source>
</evidence>
<name>A0A6S6W3Y6_9PLEO</name>
<dbReference type="GO" id="GO:0016020">
    <property type="term" value="C:membrane"/>
    <property type="evidence" value="ECO:0007669"/>
    <property type="project" value="UniProtKB-SubCell"/>
</dbReference>
<organism evidence="9 10">
    <name type="scientific">Pyrenophora teres f. teres</name>
    <dbReference type="NCBI Taxonomy" id="97479"/>
    <lineage>
        <taxon>Eukaryota</taxon>
        <taxon>Fungi</taxon>
        <taxon>Dikarya</taxon>
        <taxon>Ascomycota</taxon>
        <taxon>Pezizomycotina</taxon>
        <taxon>Dothideomycetes</taxon>
        <taxon>Pleosporomycetidae</taxon>
        <taxon>Pleosporales</taxon>
        <taxon>Pleosporineae</taxon>
        <taxon>Pleosporaceae</taxon>
        <taxon>Pyrenophora</taxon>
    </lineage>
</organism>
<accession>A0A6S6W3Y6</accession>
<keyword evidence="4 7" id="KW-0472">Membrane</keyword>
<evidence type="ECO:0000256" key="2">
    <source>
        <dbReference type="ARBA" id="ARBA00022692"/>
    </source>
</evidence>
<feature type="region of interest" description="Disordered" evidence="6">
    <location>
        <begin position="326"/>
        <end position="388"/>
    </location>
</feature>
<dbReference type="InterPro" id="IPR052337">
    <property type="entry name" value="SAT4-like"/>
</dbReference>